<reference evidence="3" key="2">
    <citation type="submission" date="2015-01" db="EMBL/GenBank/DDBJ databases">
        <title>Evolutionary Origins and Diversification of the Mycorrhizal Mutualists.</title>
        <authorList>
            <consortium name="DOE Joint Genome Institute"/>
            <consortium name="Mycorrhizal Genomics Consortium"/>
            <person name="Kohler A."/>
            <person name="Kuo A."/>
            <person name="Nagy L.G."/>
            <person name="Floudas D."/>
            <person name="Copeland A."/>
            <person name="Barry K.W."/>
            <person name="Cichocki N."/>
            <person name="Veneault-Fourrey C."/>
            <person name="LaButti K."/>
            <person name="Lindquist E.A."/>
            <person name="Lipzen A."/>
            <person name="Lundell T."/>
            <person name="Morin E."/>
            <person name="Murat C."/>
            <person name="Riley R."/>
            <person name="Ohm R."/>
            <person name="Sun H."/>
            <person name="Tunlid A."/>
            <person name="Henrissat B."/>
            <person name="Grigoriev I.V."/>
            <person name="Hibbett D.S."/>
            <person name="Martin F."/>
        </authorList>
    </citation>
    <scope>NUCLEOTIDE SEQUENCE [LARGE SCALE GENOMIC DNA]</scope>
    <source>
        <strain evidence="3">441</strain>
    </source>
</reference>
<keyword evidence="3" id="KW-1185">Reference proteome</keyword>
<organism evidence="2 3">
    <name type="scientific">Pisolithus microcarpus 441</name>
    <dbReference type="NCBI Taxonomy" id="765257"/>
    <lineage>
        <taxon>Eukaryota</taxon>
        <taxon>Fungi</taxon>
        <taxon>Dikarya</taxon>
        <taxon>Basidiomycota</taxon>
        <taxon>Agaricomycotina</taxon>
        <taxon>Agaricomycetes</taxon>
        <taxon>Agaricomycetidae</taxon>
        <taxon>Boletales</taxon>
        <taxon>Sclerodermatineae</taxon>
        <taxon>Pisolithaceae</taxon>
        <taxon>Pisolithus</taxon>
    </lineage>
</organism>
<gene>
    <name evidence="2" type="ORF">PISMIDRAFT_678419</name>
</gene>
<evidence type="ECO:0000256" key="1">
    <source>
        <dbReference type="SAM" id="MobiDB-lite"/>
    </source>
</evidence>
<accession>A0A0C9Z542</accession>
<dbReference type="EMBL" id="KN833718">
    <property type="protein sequence ID" value="KIK24241.1"/>
    <property type="molecule type" value="Genomic_DNA"/>
</dbReference>
<sequence>MTKQDFVGDKPVEKIPEDAKKKIADEELMKEDLERLSKTDHEPGAAVRAGVATRDPNEFDTRSRGWGDPKPVQDPIL</sequence>
<reference evidence="2 3" key="1">
    <citation type="submission" date="2014-04" db="EMBL/GenBank/DDBJ databases">
        <authorList>
            <consortium name="DOE Joint Genome Institute"/>
            <person name="Kuo A."/>
            <person name="Kohler A."/>
            <person name="Costa M.D."/>
            <person name="Nagy L.G."/>
            <person name="Floudas D."/>
            <person name="Copeland A."/>
            <person name="Barry K.W."/>
            <person name="Cichocki N."/>
            <person name="Veneault-Fourrey C."/>
            <person name="LaButti K."/>
            <person name="Lindquist E.A."/>
            <person name="Lipzen A."/>
            <person name="Lundell T."/>
            <person name="Morin E."/>
            <person name="Murat C."/>
            <person name="Sun H."/>
            <person name="Tunlid A."/>
            <person name="Henrissat B."/>
            <person name="Grigoriev I.V."/>
            <person name="Hibbett D.S."/>
            <person name="Martin F."/>
            <person name="Nordberg H.P."/>
            <person name="Cantor M.N."/>
            <person name="Hua S.X."/>
        </authorList>
    </citation>
    <scope>NUCLEOTIDE SEQUENCE [LARGE SCALE GENOMIC DNA]</scope>
    <source>
        <strain evidence="2 3">441</strain>
    </source>
</reference>
<dbReference type="OrthoDB" id="3003491at2759"/>
<protein>
    <submittedName>
        <fullName evidence="2">Uncharacterized protein</fullName>
    </submittedName>
</protein>
<evidence type="ECO:0000313" key="3">
    <source>
        <dbReference type="Proteomes" id="UP000054018"/>
    </source>
</evidence>
<dbReference type="HOGENOM" id="CLU_196977_0_0_1"/>
<dbReference type="Proteomes" id="UP000054018">
    <property type="component" value="Unassembled WGS sequence"/>
</dbReference>
<evidence type="ECO:0000313" key="2">
    <source>
        <dbReference type="EMBL" id="KIK24241.1"/>
    </source>
</evidence>
<name>A0A0C9Z542_9AGAM</name>
<dbReference type="AlphaFoldDB" id="A0A0C9Z542"/>
<feature type="region of interest" description="Disordered" evidence="1">
    <location>
        <begin position="34"/>
        <end position="77"/>
    </location>
</feature>
<proteinExistence type="predicted"/>
<feature type="compositionally biased region" description="Basic and acidic residues" evidence="1">
    <location>
        <begin position="55"/>
        <end position="67"/>
    </location>
</feature>
<feature type="compositionally biased region" description="Basic and acidic residues" evidence="1">
    <location>
        <begin position="34"/>
        <end position="43"/>
    </location>
</feature>